<organism evidence="1 2">
    <name type="scientific">Prorocentrum cordatum</name>
    <dbReference type="NCBI Taxonomy" id="2364126"/>
    <lineage>
        <taxon>Eukaryota</taxon>
        <taxon>Sar</taxon>
        <taxon>Alveolata</taxon>
        <taxon>Dinophyceae</taxon>
        <taxon>Prorocentrales</taxon>
        <taxon>Prorocentraceae</taxon>
        <taxon>Prorocentrum</taxon>
    </lineage>
</organism>
<name>A0ABN9YES1_9DINO</name>
<dbReference type="SUPFAM" id="SSF53448">
    <property type="entry name" value="Nucleotide-diphospho-sugar transferases"/>
    <property type="match status" value="1"/>
</dbReference>
<sequence length="435" mass="47048">MQFDHLQSRPKRGAMVEALWSEMAGAGAGAAPGPRGAPPLGAWAPWRLRAAGAGALQAAPGTERRGSVQAGASQAALLGAGLARDNRAAAYAAEALERWSALSTCLAGGRLGRGVAAASELLSRPELTSTGRRVEAYVTHLTDDDDYLLGASVLAASLAATGTTRPLLAMVTEGVSAEGRALLHETGWAILDVDLVGIEGKDSRLFCFASFPVKDSQHVRGYFCKILLWSLPCHSVIYLDTDTIVMESLDGLFAAAGGDELAAVPDSQPHMSGDMVVQAGLMVVEPSPGRFADLWDVCCGDRRPDSLDSWKDHEQGFLTEYFDGHRGAGARGPGGPRPQWRLLPARYNFNVRYHLRPLYSGITPATASLVHFACCKPWDPKQRHYASPVYVQLFLEFARALGLPWRPSNCAMDELREQEQQRRVERYLAEQRGRP</sequence>
<evidence type="ECO:0000313" key="2">
    <source>
        <dbReference type="Proteomes" id="UP001189429"/>
    </source>
</evidence>
<protein>
    <recommendedName>
        <fullName evidence="3">Hexosyltransferase</fullName>
    </recommendedName>
</protein>
<comment type="caution">
    <text evidence="1">The sequence shown here is derived from an EMBL/GenBank/DDBJ whole genome shotgun (WGS) entry which is preliminary data.</text>
</comment>
<reference evidence="1" key="1">
    <citation type="submission" date="2023-10" db="EMBL/GenBank/DDBJ databases">
        <authorList>
            <person name="Chen Y."/>
            <person name="Shah S."/>
            <person name="Dougan E. K."/>
            <person name="Thang M."/>
            <person name="Chan C."/>
        </authorList>
    </citation>
    <scope>NUCLEOTIDE SEQUENCE [LARGE SCALE GENOMIC DNA]</scope>
</reference>
<dbReference type="InterPro" id="IPR002495">
    <property type="entry name" value="Glyco_trans_8"/>
</dbReference>
<keyword evidence="2" id="KW-1185">Reference proteome</keyword>
<dbReference type="InterPro" id="IPR050587">
    <property type="entry name" value="GNT1/Glycosyltrans_8"/>
</dbReference>
<gene>
    <name evidence="1" type="ORF">PCOR1329_LOCUS85239</name>
</gene>
<accession>A0ABN9YES1</accession>
<dbReference type="Proteomes" id="UP001189429">
    <property type="component" value="Unassembled WGS sequence"/>
</dbReference>
<dbReference type="EMBL" id="CAUYUJ010022559">
    <property type="protein sequence ID" value="CAK0911322.1"/>
    <property type="molecule type" value="Genomic_DNA"/>
</dbReference>
<evidence type="ECO:0000313" key="1">
    <source>
        <dbReference type="EMBL" id="CAK0911322.1"/>
    </source>
</evidence>
<dbReference type="PANTHER" id="PTHR11183">
    <property type="entry name" value="GLYCOGENIN SUBFAMILY MEMBER"/>
    <property type="match status" value="1"/>
</dbReference>
<dbReference type="Gene3D" id="3.90.550.10">
    <property type="entry name" value="Spore Coat Polysaccharide Biosynthesis Protein SpsA, Chain A"/>
    <property type="match status" value="1"/>
</dbReference>
<dbReference type="Pfam" id="PF01501">
    <property type="entry name" value="Glyco_transf_8"/>
    <property type="match status" value="1"/>
</dbReference>
<proteinExistence type="predicted"/>
<dbReference type="InterPro" id="IPR029044">
    <property type="entry name" value="Nucleotide-diphossugar_trans"/>
</dbReference>
<evidence type="ECO:0008006" key="3">
    <source>
        <dbReference type="Google" id="ProtNLM"/>
    </source>
</evidence>